<keyword evidence="5" id="KW-0539">Nucleus</keyword>
<proteinExistence type="inferred from homology"/>
<organism evidence="8 9">
    <name type="scientific">Heterorhabditis bacteriophora</name>
    <name type="common">Entomopathogenic nematode worm</name>
    <dbReference type="NCBI Taxonomy" id="37862"/>
    <lineage>
        <taxon>Eukaryota</taxon>
        <taxon>Metazoa</taxon>
        <taxon>Ecdysozoa</taxon>
        <taxon>Nematoda</taxon>
        <taxon>Chromadorea</taxon>
        <taxon>Rhabditida</taxon>
        <taxon>Rhabditina</taxon>
        <taxon>Rhabditomorpha</taxon>
        <taxon>Strongyloidea</taxon>
        <taxon>Heterorhabditidae</taxon>
        <taxon>Heterorhabditis</taxon>
    </lineage>
</organism>
<dbReference type="Gene3D" id="1.20.5.170">
    <property type="match status" value="1"/>
</dbReference>
<keyword evidence="2" id="KW-0805">Transcription regulation</keyword>
<sequence length="254" mass="28354">MAAKPVQSKWKSLVISPKSGLIWFPCRSTLERHGIRVTMDVDSASSSPSERLSVVCSASAEYSSNSSEYSPNSRRYARVIYFILFFTIFSNVNLTFKCCSRNSVNENVMKDEHYWERRRKNNDASKRSREKRRISDIAMEQRILALSQENQLLKSRLESRTAAESLLGQRSVPDYPAMPSQSNTVLQATPAKSIFSQQLPTSSLGLPPLPAPTLTPIHAPVSSLSLSSVPMLPSASQLPIMQFCQLQAAIQQQV</sequence>
<dbReference type="GO" id="GO:0007623">
    <property type="term" value="P:circadian rhythm"/>
    <property type="evidence" value="ECO:0007669"/>
    <property type="project" value="TreeGrafter"/>
</dbReference>
<keyword evidence="3" id="KW-0238">DNA-binding</keyword>
<evidence type="ECO:0000256" key="6">
    <source>
        <dbReference type="SAM" id="Phobius"/>
    </source>
</evidence>
<dbReference type="GO" id="GO:0003700">
    <property type="term" value="F:DNA-binding transcription factor activity"/>
    <property type="evidence" value="ECO:0007669"/>
    <property type="project" value="InterPro"/>
</dbReference>
<keyword evidence="4" id="KW-0804">Transcription</keyword>
<dbReference type="FunFam" id="1.20.5.170:FF:000025">
    <property type="entry name" value="nuclear factor interleukin-3-regulated protein-like"/>
    <property type="match status" value="1"/>
</dbReference>
<comment type="similarity">
    <text evidence="1">Belongs to the bZIP family. NFIL3 subfamily.</text>
</comment>
<dbReference type="Pfam" id="PF07716">
    <property type="entry name" value="bZIP_2"/>
    <property type="match status" value="1"/>
</dbReference>
<dbReference type="InterPro" id="IPR046347">
    <property type="entry name" value="bZIP_sf"/>
</dbReference>
<evidence type="ECO:0000256" key="3">
    <source>
        <dbReference type="ARBA" id="ARBA00023125"/>
    </source>
</evidence>
<dbReference type="SMART" id="SM00338">
    <property type="entry name" value="BRLZ"/>
    <property type="match status" value="1"/>
</dbReference>
<dbReference type="PROSITE" id="PS00036">
    <property type="entry name" value="BZIP_BASIC"/>
    <property type="match status" value="1"/>
</dbReference>
<name>A0A1I7WXC3_HETBA</name>
<evidence type="ECO:0000256" key="2">
    <source>
        <dbReference type="ARBA" id="ARBA00023015"/>
    </source>
</evidence>
<dbReference type="GO" id="GO:0003677">
    <property type="term" value="F:DNA binding"/>
    <property type="evidence" value="ECO:0007669"/>
    <property type="project" value="UniProtKB-KW"/>
</dbReference>
<dbReference type="GO" id="GO:0005634">
    <property type="term" value="C:nucleus"/>
    <property type="evidence" value="ECO:0007669"/>
    <property type="project" value="TreeGrafter"/>
</dbReference>
<feature type="transmembrane region" description="Helical" evidence="6">
    <location>
        <begin position="79"/>
        <end position="96"/>
    </location>
</feature>
<evidence type="ECO:0000313" key="9">
    <source>
        <dbReference type="WBParaSite" id="Hba_09856"/>
    </source>
</evidence>
<evidence type="ECO:0000256" key="1">
    <source>
        <dbReference type="ARBA" id="ARBA00006079"/>
    </source>
</evidence>
<keyword evidence="6" id="KW-0472">Membrane</keyword>
<dbReference type="WBParaSite" id="Hba_09856">
    <property type="protein sequence ID" value="Hba_09856"/>
    <property type="gene ID" value="Hba_09856"/>
</dbReference>
<dbReference type="PROSITE" id="PS50217">
    <property type="entry name" value="BZIP"/>
    <property type="match status" value="1"/>
</dbReference>
<keyword evidence="6" id="KW-1133">Transmembrane helix</keyword>
<dbReference type="Proteomes" id="UP000095283">
    <property type="component" value="Unplaced"/>
</dbReference>
<evidence type="ECO:0000256" key="4">
    <source>
        <dbReference type="ARBA" id="ARBA00023163"/>
    </source>
</evidence>
<dbReference type="InterPro" id="IPR004827">
    <property type="entry name" value="bZIP"/>
</dbReference>
<evidence type="ECO:0000313" key="8">
    <source>
        <dbReference type="Proteomes" id="UP000095283"/>
    </source>
</evidence>
<feature type="domain" description="BZIP" evidence="7">
    <location>
        <begin position="111"/>
        <end position="158"/>
    </location>
</feature>
<dbReference type="CDD" id="cd14694">
    <property type="entry name" value="bZIP_NFIL3"/>
    <property type="match status" value="1"/>
</dbReference>
<dbReference type="SUPFAM" id="SSF57959">
    <property type="entry name" value="Leucine zipper domain"/>
    <property type="match status" value="1"/>
</dbReference>
<evidence type="ECO:0000259" key="7">
    <source>
        <dbReference type="PROSITE" id="PS50217"/>
    </source>
</evidence>
<dbReference type="AlphaFoldDB" id="A0A1I7WXC3"/>
<reference evidence="9" key="1">
    <citation type="submission" date="2016-11" db="UniProtKB">
        <authorList>
            <consortium name="WormBaseParasite"/>
        </authorList>
    </citation>
    <scope>IDENTIFICATION</scope>
</reference>
<dbReference type="PANTHER" id="PTHR15284">
    <property type="entry name" value="NUCLEAR FACTOR INTERLEUKIN-3-REGULATED PROTEIN"/>
    <property type="match status" value="1"/>
</dbReference>
<dbReference type="InterPro" id="IPR047229">
    <property type="entry name" value="NFIL3-like"/>
</dbReference>
<evidence type="ECO:0000256" key="5">
    <source>
        <dbReference type="ARBA" id="ARBA00023242"/>
    </source>
</evidence>
<dbReference type="InterPro" id="IPR047106">
    <property type="entry name" value="NFIL3-like_bZIP"/>
</dbReference>
<keyword evidence="6" id="KW-0812">Transmembrane</keyword>
<accession>A0A1I7WXC3</accession>
<keyword evidence="8" id="KW-1185">Reference proteome</keyword>
<dbReference type="PANTHER" id="PTHR15284:SF0">
    <property type="entry name" value="GH23983P"/>
    <property type="match status" value="1"/>
</dbReference>
<protein>
    <submittedName>
        <fullName evidence="9">BZIP domain-containing protein</fullName>
    </submittedName>
</protein>